<evidence type="ECO:0000256" key="3">
    <source>
        <dbReference type="ARBA" id="ARBA00004613"/>
    </source>
</evidence>
<dbReference type="InterPro" id="IPR011706">
    <property type="entry name" value="Cu-oxidase_C"/>
</dbReference>
<dbReference type="GO" id="GO:0005507">
    <property type="term" value="F:copper ion binding"/>
    <property type="evidence" value="ECO:0007669"/>
    <property type="project" value="InterPro"/>
</dbReference>
<dbReference type="PROSITE" id="PS00028">
    <property type="entry name" value="ZINC_FINGER_C2H2_1"/>
    <property type="match status" value="3"/>
</dbReference>
<dbReference type="InterPro" id="IPR036236">
    <property type="entry name" value="Znf_C2H2_sf"/>
</dbReference>
<evidence type="ECO:0000313" key="38">
    <source>
        <dbReference type="EMBL" id="ERE88000.1"/>
    </source>
</evidence>
<dbReference type="CDD" id="cd11021">
    <property type="entry name" value="CuRO_2_ceruloplasmin"/>
    <property type="match status" value="1"/>
</dbReference>
<dbReference type="EC" id="1.11.1.27" evidence="20"/>
<sequence>MIEDAVTYSDVHVDFTLEEWALLHPSQKNLYKDVMLETYTNLAAIGYKWEDHKIEEHCQSSRRHERHERSHTGEKPSEYTQCVKAFPCHSHLQWHKIIHTGEKPSEVIQYGEAFACQISLRTHKRTHTGEKPYECNHCGQAFACLKSLQTHKRKHTGEKPYECNQCGKAYAQHSSLQTHKRTHTGEKPYECNECVKAFACHKSLRTHKRIHTGEKPYECPGDLMHSSGLGYQICRSLQDRRKMNFLLLGAFLFLYTPLAWTRDRHYYIGIIEAVWDYASDNGEKKLISVDMEQSNLYLQNGPDRIGRAYKKALYVQYTDDTFRKTIDKPVWLGFLGPIIKAEAGDKIYVHLKNFASRPYTFHSHGVTYYKENEGAVYPDNTTDFQKADDKVLPGEKYLYVLHASEQSPVDGDSNCVTRIYHSHVDAPKDIASGLIGPLILCKKDSLDKEKEKNIDQEFVVMFSVVDENLSWYLEDNIKAFCSEPEKVDKDDEDFQESNRMYSMNGYTFGSLPGLSMCAEDRVKWYLFGMGNEIDVHAASFHGQALTSRNYRTDTVNLFSATLFDGFMVAQNPGVWMLSCQNLNHLKAGLQAFFQVRDCNKPSPEADTQAKHVRHYYIAAEEIIWNYAPSGTDIFTGDNLTAPESDSKVFFEQGAMRIGGSYKKIVYREYTDDSFTKRKQRGPDEQHLGILGPVIWAEVGDIIKVTFHNKGPYPLSIQPTGVRFTAENEGTYYAPTAHSLKGAASHVAPKETFIYEWTVPKEMGPTYADPVCLSRMYYSGVDPTKDIFTGLIGPMKICKKGTLLANGKQRDVDKEFYLFPTVFDENESLLLDDNIRMFTTAPDTVDKEDKDFQESNKMHSVNGFMYGNQPGLDMCLGDSIVWYLFSAGNEADVHGIYFSGNTYLSKGERRDTANLFPHTSLTLLMRPDTEGTFDVECLTTDHYTGGMKQKYTVNQCKQHSEDPVFYLGERTYYVAAVEVEWDYSPSRAWEKELHRLQEQNISNAFLDKEEFYIGSKYKKAVYRQFTDSTFREQVKREAEDVHLGILGPQIHADVGDKIKIVFKNMATRPYSIHAHGVKTESSTVAPTLPGEIRTYMWQIPERSGAGAEDTACIPWAYYSTVDKVKDLYSGLIGPLIVCRKPYVKVFNPIKKMEFSLLFLVFDENESWYLDDNIKKYSDHPEKVNKEDEEFIESNKMHAINGKMFGNLQGLTMHVGDEVNWYVMGMGNEIDLHTVHFHGHSFRYKHRGIYSSDVFDLFPGTYQTLEMFPQTPGTWLLHCHVTDHVHAGMVTTYTVLPNQGEYPDSNSRSFAKKKTNFPKLKQY</sequence>
<organism evidence="38 39">
    <name type="scientific">Cricetulus griseus</name>
    <name type="common">Chinese hamster</name>
    <name type="synonym">Cricetulus barabensis griseus</name>
    <dbReference type="NCBI Taxonomy" id="10029"/>
    <lineage>
        <taxon>Eukaryota</taxon>
        <taxon>Metazoa</taxon>
        <taxon>Chordata</taxon>
        <taxon>Craniata</taxon>
        <taxon>Vertebrata</taxon>
        <taxon>Euteleostomi</taxon>
        <taxon>Mammalia</taxon>
        <taxon>Eutheria</taxon>
        <taxon>Euarchontoglires</taxon>
        <taxon>Glires</taxon>
        <taxon>Rodentia</taxon>
        <taxon>Myomorpha</taxon>
        <taxon>Muroidea</taxon>
        <taxon>Cricetidae</taxon>
        <taxon>Cricetinae</taxon>
        <taxon>Cricetulus</taxon>
    </lineage>
</organism>
<dbReference type="SUPFAM" id="SSF49503">
    <property type="entry name" value="Cupredoxins"/>
    <property type="match status" value="6"/>
</dbReference>
<dbReference type="Gene3D" id="3.30.160.60">
    <property type="entry name" value="Classic Zinc Finger"/>
    <property type="match status" value="5"/>
</dbReference>
<dbReference type="PANTHER" id="PTHR23234:SF10">
    <property type="entry name" value="RIKEN CDNA 6720489N17 GENE-RELATED"/>
    <property type="match status" value="1"/>
</dbReference>
<proteinExistence type="inferred from homology"/>
<keyword evidence="7" id="KW-0964">Secreted</keyword>
<keyword evidence="18" id="KW-0325">Glycoprotein</keyword>
<dbReference type="Gene3D" id="2.60.40.420">
    <property type="entry name" value="Cupredoxins - blue copper proteins"/>
    <property type="match status" value="5"/>
</dbReference>
<dbReference type="InterPro" id="IPR036051">
    <property type="entry name" value="KRAB_dom_sf"/>
</dbReference>
<feature type="domain" description="KRAB" evidence="37">
    <location>
        <begin position="6"/>
        <end position="77"/>
    </location>
</feature>
<keyword evidence="14" id="KW-0805">Transcription regulation</keyword>
<evidence type="ECO:0000256" key="7">
    <source>
        <dbReference type="ARBA" id="ARBA00022525"/>
    </source>
</evidence>
<dbReference type="InterPro" id="IPR002355">
    <property type="entry name" value="Cu_oxidase_Cu_BS"/>
</dbReference>
<dbReference type="GO" id="GO:0008270">
    <property type="term" value="F:zinc ion binding"/>
    <property type="evidence" value="ECO:0007669"/>
    <property type="project" value="UniProtKB-KW"/>
</dbReference>
<evidence type="ECO:0000256" key="4">
    <source>
        <dbReference type="ARBA" id="ARBA00010609"/>
    </source>
</evidence>
<dbReference type="Gene3D" id="6.10.140.140">
    <property type="match status" value="1"/>
</dbReference>
<dbReference type="InterPro" id="IPR048236">
    <property type="entry name" value="Ceruloplasmin-like_CuRO_5"/>
</dbReference>
<dbReference type="SUPFAM" id="SSF57667">
    <property type="entry name" value="beta-beta-alpha zinc fingers"/>
    <property type="match status" value="3"/>
</dbReference>
<reference evidence="39" key="1">
    <citation type="journal article" date="2013" name="Nat. Biotechnol.">
        <title>Chinese hamster genome sequenced from sorted chromosomes.</title>
        <authorList>
            <person name="Brinkrolf K."/>
            <person name="Rupp O."/>
            <person name="Laux H."/>
            <person name="Kollin F."/>
            <person name="Ernst W."/>
            <person name="Linke B."/>
            <person name="Kofler R."/>
            <person name="Romand S."/>
            <person name="Hesse F."/>
            <person name="Budach W.E."/>
            <person name="Galosy S."/>
            <person name="Muller D."/>
            <person name="Noll T."/>
            <person name="Wienberg J."/>
            <person name="Jostock T."/>
            <person name="Leonard M."/>
            <person name="Grillari J."/>
            <person name="Tauch A."/>
            <person name="Goesmann A."/>
            <person name="Helk B."/>
            <person name="Mott J.E."/>
            <person name="Puhler A."/>
            <person name="Borth N."/>
        </authorList>
    </citation>
    <scope>NUCLEOTIDE SEQUENCE [LARGE SCALE GENOMIC DNA]</scope>
    <source>
        <strain evidence="39">17A/GY</strain>
    </source>
</reference>
<comment type="similarity">
    <text evidence="4">Belongs to the multicopper oxidase family.</text>
</comment>
<evidence type="ECO:0000256" key="17">
    <source>
        <dbReference type="ARBA" id="ARBA00023163"/>
    </source>
</evidence>
<dbReference type="Pfam" id="PF01352">
    <property type="entry name" value="KRAB"/>
    <property type="match status" value="1"/>
</dbReference>
<keyword evidence="11 34" id="KW-0863">Zinc-finger</keyword>
<dbReference type="CDD" id="cd07765">
    <property type="entry name" value="KRAB_A-box"/>
    <property type="match status" value="1"/>
</dbReference>
<keyword evidence="16" id="KW-1015">Disulfide bond</keyword>
<dbReference type="EMBL" id="KE666479">
    <property type="protein sequence ID" value="ERE88000.1"/>
    <property type="molecule type" value="Genomic_DNA"/>
</dbReference>
<evidence type="ECO:0000256" key="22">
    <source>
        <dbReference type="ARBA" id="ARBA00038978"/>
    </source>
</evidence>
<evidence type="ECO:0000256" key="11">
    <source>
        <dbReference type="ARBA" id="ARBA00022771"/>
    </source>
</evidence>
<evidence type="ECO:0000256" key="24">
    <source>
        <dbReference type="ARBA" id="ARBA00050220"/>
    </source>
</evidence>
<dbReference type="FunFam" id="2.60.40.420:FF:000033">
    <property type="entry name" value="Ceruloplasmin"/>
    <property type="match status" value="1"/>
</dbReference>
<dbReference type="Pfam" id="PF00394">
    <property type="entry name" value="Cu-oxidase"/>
    <property type="match status" value="1"/>
</dbReference>
<feature type="domain" description="C2H2-type" evidence="36">
    <location>
        <begin position="189"/>
        <end position="216"/>
    </location>
</feature>
<dbReference type="Pfam" id="PF07731">
    <property type="entry name" value="Cu-oxidase_2"/>
    <property type="match status" value="1"/>
</dbReference>
<evidence type="ECO:0000256" key="23">
    <source>
        <dbReference type="ARBA" id="ARBA00048092"/>
    </source>
</evidence>
<evidence type="ECO:0000256" key="1">
    <source>
        <dbReference type="ARBA" id="ARBA00001973"/>
    </source>
</evidence>
<evidence type="ECO:0000256" key="12">
    <source>
        <dbReference type="ARBA" id="ARBA00022833"/>
    </source>
</evidence>
<feature type="domain" description="C2H2-type" evidence="36">
    <location>
        <begin position="161"/>
        <end position="188"/>
    </location>
</feature>
<comment type="cofactor">
    <cofactor evidence="1">
        <name>Cu(2+)</name>
        <dbReference type="ChEBI" id="CHEBI:29036"/>
    </cofactor>
</comment>
<protein>
    <recommendedName>
        <fullName evidence="29">Ceruloplasmin</fullName>
        <ecNumber evidence="20">1.11.1.27</ecNumber>
        <ecNumber evidence="5">1.11.1.9</ecNumber>
        <ecNumber evidence="6">1.16.3.1</ecNumber>
        <ecNumber evidence="22">1.16.3.4</ecNumber>
    </recommendedName>
    <alternativeName>
        <fullName evidence="33">Cuproxidase ceruloplasmin</fullName>
    </alternativeName>
    <alternativeName>
        <fullName evidence="32">Ferroxidase ceruloplasmin</fullName>
    </alternativeName>
    <alternativeName>
        <fullName evidence="30">Glutathione peroxidase ceruloplasmin</fullName>
    </alternativeName>
    <alternativeName>
        <fullName evidence="31">Glutathione-dependent peroxiredoxin ceruloplasmin</fullName>
    </alternativeName>
</protein>
<feature type="domain" description="C2H2-type" evidence="36">
    <location>
        <begin position="111"/>
        <end position="132"/>
    </location>
</feature>
<dbReference type="GO" id="GO:0005615">
    <property type="term" value="C:extracellular space"/>
    <property type="evidence" value="ECO:0007669"/>
    <property type="project" value="UniProtKB-ARBA"/>
</dbReference>
<dbReference type="FunFam" id="3.30.160.60:FF:002343">
    <property type="entry name" value="Zinc finger protein 33A"/>
    <property type="match status" value="2"/>
</dbReference>
<keyword evidence="8" id="KW-0479">Metal-binding</keyword>
<dbReference type="InterPro" id="IPR011707">
    <property type="entry name" value="Cu-oxidase-like_N"/>
</dbReference>
<evidence type="ECO:0000259" key="36">
    <source>
        <dbReference type="PROSITE" id="PS50157"/>
    </source>
</evidence>
<comment type="catalytic activity">
    <reaction evidence="21">
        <text>2 glutathione + H2O2 = glutathione disulfide + 2 H2O</text>
        <dbReference type="Rhea" id="RHEA:16833"/>
        <dbReference type="ChEBI" id="CHEBI:15377"/>
        <dbReference type="ChEBI" id="CHEBI:16240"/>
        <dbReference type="ChEBI" id="CHEBI:57925"/>
        <dbReference type="ChEBI" id="CHEBI:58297"/>
        <dbReference type="EC" id="1.11.1.9"/>
    </reaction>
    <physiologicalReaction direction="left-to-right" evidence="21">
        <dbReference type="Rhea" id="RHEA:16834"/>
    </physiologicalReaction>
</comment>
<dbReference type="Pfam" id="PF07732">
    <property type="entry name" value="Cu-oxidase_3"/>
    <property type="match status" value="2"/>
</dbReference>
<dbReference type="FunFam" id="2.60.40.420:FF:000009">
    <property type="entry name" value="Ceruloplasmin"/>
    <property type="match status" value="1"/>
</dbReference>
<dbReference type="SUPFAM" id="SSF109640">
    <property type="entry name" value="KRAB domain (Kruppel-associated box)"/>
    <property type="match status" value="1"/>
</dbReference>
<evidence type="ECO:0000256" key="10">
    <source>
        <dbReference type="ARBA" id="ARBA00022737"/>
    </source>
</evidence>
<dbReference type="CDD" id="cd11012">
    <property type="entry name" value="CuRO_6_ceruloplasmin"/>
    <property type="match status" value="1"/>
</dbReference>
<keyword evidence="12" id="KW-0862">Zinc</keyword>
<dbReference type="CDD" id="cd04225">
    <property type="entry name" value="CuRO_5_ceruloplasmin"/>
    <property type="match status" value="1"/>
</dbReference>
<evidence type="ECO:0000256" key="32">
    <source>
        <dbReference type="ARBA" id="ARBA00080685"/>
    </source>
</evidence>
<dbReference type="GO" id="GO:0005634">
    <property type="term" value="C:nucleus"/>
    <property type="evidence" value="ECO:0007669"/>
    <property type="project" value="UniProtKB-SubCell"/>
</dbReference>
<dbReference type="Proteomes" id="UP000030759">
    <property type="component" value="Unassembled WGS sequence"/>
</dbReference>
<dbReference type="PANTHER" id="PTHR23234">
    <property type="entry name" value="ZNF44 PROTEIN"/>
    <property type="match status" value="1"/>
</dbReference>
<keyword evidence="35" id="KW-0472">Membrane</keyword>
<evidence type="ECO:0000259" key="37">
    <source>
        <dbReference type="PROSITE" id="PS50805"/>
    </source>
</evidence>
<dbReference type="FunFam" id="3.30.160.60:FF:000773">
    <property type="entry name" value="Zinc finger protein 44"/>
    <property type="match status" value="1"/>
</dbReference>
<feature type="domain" description="C2H2-type" evidence="36">
    <location>
        <begin position="133"/>
        <end position="160"/>
    </location>
</feature>
<dbReference type="Pfam" id="PF00096">
    <property type="entry name" value="zf-C2H2"/>
    <property type="match status" value="1"/>
</dbReference>
<comment type="catalytic activity">
    <reaction evidence="25">
        <text>4 nitric oxide + O2 + 2 H2O = 4 nitrite + 4 H(+)</text>
        <dbReference type="Rhea" id="RHEA:78539"/>
        <dbReference type="ChEBI" id="CHEBI:15377"/>
        <dbReference type="ChEBI" id="CHEBI:15378"/>
        <dbReference type="ChEBI" id="CHEBI:15379"/>
        <dbReference type="ChEBI" id="CHEBI:16301"/>
        <dbReference type="ChEBI" id="CHEBI:16480"/>
    </reaction>
    <physiologicalReaction direction="left-to-right" evidence="25">
        <dbReference type="Rhea" id="RHEA:78540"/>
    </physiologicalReaction>
</comment>
<dbReference type="InterPro" id="IPR001117">
    <property type="entry name" value="Cu-oxidase_2nd"/>
</dbReference>
<dbReference type="GO" id="GO:0004602">
    <property type="term" value="F:glutathione peroxidase activity"/>
    <property type="evidence" value="ECO:0007669"/>
    <property type="project" value="UniProtKB-EC"/>
</dbReference>
<evidence type="ECO:0000256" key="30">
    <source>
        <dbReference type="ARBA" id="ARBA00077782"/>
    </source>
</evidence>
<evidence type="ECO:0000256" key="28">
    <source>
        <dbReference type="ARBA" id="ARBA00062165"/>
    </source>
</evidence>
<dbReference type="EC" id="1.16.3.4" evidence="22"/>
<dbReference type="SMART" id="SM00349">
    <property type="entry name" value="KRAB"/>
    <property type="match status" value="1"/>
</dbReference>
<evidence type="ECO:0000256" key="18">
    <source>
        <dbReference type="ARBA" id="ARBA00023180"/>
    </source>
</evidence>
<evidence type="ECO:0000256" key="19">
    <source>
        <dbReference type="ARBA" id="ARBA00023242"/>
    </source>
</evidence>
<dbReference type="FunFam" id="2.60.40.420:FF:000028">
    <property type="entry name" value="Ceruloplasmin"/>
    <property type="match status" value="1"/>
</dbReference>
<dbReference type="InterPro" id="IPR008972">
    <property type="entry name" value="Cupredoxin"/>
</dbReference>
<comment type="subunit">
    <text evidence="28">Found in a complex with MPO and LTF; interacts directly with MPO and LTF, which allows Fe(3+) incorporation into LTF, activation of CP ferroxidase activity and protection of CP antioxidant properties by MPO.</text>
</comment>
<dbReference type="InterPro" id="IPR013087">
    <property type="entry name" value="Znf_C2H2_type"/>
</dbReference>
<dbReference type="PROSITE" id="PS00079">
    <property type="entry name" value="MULTICOPPER_OXIDASE1"/>
    <property type="match status" value="3"/>
</dbReference>
<evidence type="ECO:0000256" key="35">
    <source>
        <dbReference type="SAM" id="Phobius"/>
    </source>
</evidence>
<evidence type="ECO:0000256" key="27">
    <source>
        <dbReference type="ARBA" id="ARBA00057991"/>
    </source>
</evidence>
<evidence type="ECO:0000256" key="31">
    <source>
        <dbReference type="ARBA" id="ARBA00078105"/>
    </source>
</evidence>
<evidence type="ECO:0000256" key="2">
    <source>
        <dbReference type="ARBA" id="ARBA00004123"/>
    </source>
</evidence>
<keyword evidence="15" id="KW-0915">Sodium</keyword>
<dbReference type="PROSITE" id="PS00080">
    <property type="entry name" value="MULTICOPPER_OXIDASE2"/>
    <property type="match status" value="1"/>
</dbReference>
<comment type="catalytic activity">
    <reaction evidence="24">
        <text>a hydroperoxide + 2 glutathione = an alcohol + glutathione disulfide + H2O</text>
        <dbReference type="Rhea" id="RHEA:62632"/>
        <dbReference type="ChEBI" id="CHEBI:15377"/>
        <dbReference type="ChEBI" id="CHEBI:30879"/>
        <dbReference type="ChEBI" id="CHEBI:35924"/>
        <dbReference type="ChEBI" id="CHEBI:57925"/>
        <dbReference type="ChEBI" id="CHEBI:58297"/>
        <dbReference type="EC" id="1.11.1.27"/>
    </reaction>
    <physiologicalReaction direction="left-to-right" evidence="24">
        <dbReference type="Rhea" id="RHEA:62633"/>
    </physiologicalReaction>
</comment>
<comment type="catalytic activity">
    <reaction evidence="23">
        <text>4 Cu(+) + O2 + 4 H(+) = 4 Cu(2+) + 2 H2O</text>
        <dbReference type="Rhea" id="RHEA:30083"/>
        <dbReference type="ChEBI" id="CHEBI:15377"/>
        <dbReference type="ChEBI" id="CHEBI:15378"/>
        <dbReference type="ChEBI" id="CHEBI:15379"/>
        <dbReference type="ChEBI" id="CHEBI:29036"/>
        <dbReference type="ChEBI" id="CHEBI:49552"/>
        <dbReference type="EC" id="1.16.3.4"/>
    </reaction>
    <physiologicalReaction direction="left-to-right" evidence="23">
        <dbReference type="Rhea" id="RHEA:30084"/>
    </physiologicalReaction>
</comment>
<dbReference type="FunFam" id="2.60.40.420:FF:000015">
    <property type="entry name" value="Ceruloplasmin"/>
    <property type="match status" value="1"/>
</dbReference>
<evidence type="ECO:0000256" key="9">
    <source>
        <dbReference type="ARBA" id="ARBA00022729"/>
    </source>
</evidence>
<keyword evidence="19" id="KW-0539">Nucleus</keyword>
<evidence type="ECO:0000256" key="34">
    <source>
        <dbReference type="PROSITE-ProRule" id="PRU00042"/>
    </source>
</evidence>
<feature type="domain" description="C2H2-type" evidence="36">
    <location>
        <begin position="77"/>
        <end position="104"/>
    </location>
</feature>
<comment type="catalytic activity">
    <reaction evidence="26">
        <text>4 Fe(2+) + O2 + 4 H(+) = 4 Fe(3+) + 2 H2O</text>
        <dbReference type="Rhea" id="RHEA:11148"/>
        <dbReference type="ChEBI" id="CHEBI:15377"/>
        <dbReference type="ChEBI" id="CHEBI:15378"/>
        <dbReference type="ChEBI" id="CHEBI:15379"/>
        <dbReference type="ChEBI" id="CHEBI:29033"/>
        <dbReference type="ChEBI" id="CHEBI:29034"/>
        <dbReference type="EC" id="1.16.3.1"/>
    </reaction>
    <physiologicalReaction direction="right-to-left" evidence="26">
        <dbReference type="Rhea" id="RHEA:11150"/>
    </physiologicalReaction>
</comment>
<keyword evidence="17" id="KW-0804">Transcription</keyword>
<comment type="subcellular location">
    <subcellularLocation>
        <location evidence="2">Nucleus</location>
    </subcellularLocation>
    <subcellularLocation>
        <location evidence="3">Secreted</location>
    </subcellularLocation>
</comment>
<dbReference type="PROSITE" id="PS50157">
    <property type="entry name" value="ZINC_FINGER_C2H2_2"/>
    <property type="match status" value="5"/>
</dbReference>
<dbReference type="FunFam" id="2.60.40.420:FF:000037">
    <property type="entry name" value="Ceruloplasmin"/>
    <property type="match status" value="1"/>
</dbReference>
<dbReference type="GO" id="GO:0006355">
    <property type="term" value="P:regulation of DNA-templated transcription"/>
    <property type="evidence" value="ECO:0007669"/>
    <property type="project" value="InterPro"/>
</dbReference>
<evidence type="ECO:0000256" key="25">
    <source>
        <dbReference type="ARBA" id="ARBA00050279"/>
    </source>
</evidence>
<dbReference type="InterPro" id="IPR050758">
    <property type="entry name" value="Znf_C2H2-type"/>
</dbReference>
<name>A0A061INJ7_CRIGR</name>
<dbReference type="GO" id="GO:0004322">
    <property type="term" value="F:ferroxidase activity"/>
    <property type="evidence" value="ECO:0007669"/>
    <property type="project" value="UniProtKB-EC"/>
</dbReference>
<evidence type="ECO:0000256" key="15">
    <source>
        <dbReference type="ARBA" id="ARBA00023053"/>
    </source>
</evidence>
<feature type="transmembrane region" description="Helical" evidence="35">
    <location>
        <begin position="243"/>
        <end position="260"/>
    </location>
</feature>
<dbReference type="EC" id="1.16.3.1" evidence="6"/>
<gene>
    <name evidence="38" type="ORF">H671_1g3384</name>
</gene>
<evidence type="ECO:0000256" key="8">
    <source>
        <dbReference type="ARBA" id="ARBA00022723"/>
    </source>
</evidence>
<evidence type="ECO:0000256" key="13">
    <source>
        <dbReference type="ARBA" id="ARBA00023002"/>
    </source>
</evidence>
<keyword evidence="10" id="KW-0677">Repeat</keyword>
<dbReference type="CDD" id="cd11022">
    <property type="entry name" value="CuRO_4_ceruloplasmin"/>
    <property type="match status" value="1"/>
</dbReference>
<keyword evidence="13 38" id="KW-0560">Oxidoreductase</keyword>
<evidence type="ECO:0000256" key="14">
    <source>
        <dbReference type="ARBA" id="ARBA00023015"/>
    </source>
</evidence>
<keyword evidence="9" id="KW-0732">Signal</keyword>
<keyword evidence="35" id="KW-1133">Transmembrane helix</keyword>
<dbReference type="PROSITE" id="PS50805">
    <property type="entry name" value="KRAB"/>
    <property type="match status" value="1"/>
</dbReference>
<evidence type="ECO:0000256" key="16">
    <source>
        <dbReference type="ARBA" id="ARBA00023157"/>
    </source>
</evidence>
<evidence type="ECO:0000256" key="21">
    <source>
        <dbReference type="ARBA" id="ARBA00036108"/>
    </source>
</evidence>
<evidence type="ECO:0000256" key="33">
    <source>
        <dbReference type="ARBA" id="ARBA00082571"/>
    </source>
</evidence>
<keyword evidence="35" id="KW-0812">Transmembrane</keyword>
<evidence type="ECO:0000256" key="29">
    <source>
        <dbReference type="ARBA" id="ARBA00072777"/>
    </source>
</evidence>
<dbReference type="InterPro" id="IPR001909">
    <property type="entry name" value="KRAB"/>
</dbReference>
<comment type="function">
    <text evidence="27">Multifunctional blue, copper-binding (6-7 atoms per molecule) glycoprotein. It has ferroxidase activity oxidizing Fe(2+) to Fe(3+) without releasing radical oxygen species. It is involved in iron transport across the cell membrane. Copper ions provide a large number of enzymatic activites. Oxidizes highly toxic ferrous ions to the ferric state for further incorporation onto apo-transferrins, catalyzes Cu(+) oxidation and promotes the oxidation of biogenic amines such as norepinephrin and serotonin. Provides Cu(2+) ions for the ascorbate-mediated deaminase degradation of the heparan sulfate chains of GPC1. Has glutathione peroxidase-like activity, can remove both hydrogen peroxide and lipid hydroperoxide in the presence of thiols. Also shows NO-oxidase and NO2 synthase activities that determine endocrine NO homeostasis.</text>
</comment>
<dbReference type="EC" id="1.11.1.9" evidence="5"/>
<evidence type="ECO:0000256" key="20">
    <source>
        <dbReference type="ARBA" id="ARBA00026115"/>
    </source>
</evidence>
<evidence type="ECO:0000256" key="6">
    <source>
        <dbReference type="ARBA" id="ARBA00013107"/>
    </source>
</evidence>
<evidence type="ECO:0000256" key="5">
    <source>
        <dbReference type="ARBA" id="ARBA00012310"/>
    </source>
</evidence>
<evidence type="ECO:0000256" key="26">
    <source>
        <dbReference type="ARBA" id="ARBA00052510"/>
    </source>
</evidence>
<dbReference type="SMART" id="SM00355">
    <property type="entry name" value="ZnF_C2H2"/>
    <property type="match status" value="4"/>
</dbReference>
<evidence type="ECO:0000313" key="39">
    <source>
        <dbReference type="Proteomes" id="UP000030759"/>
    </source>
</evidence>
<dbReference type="InterPro" id="IPR033138">
    <property type="entry name" value="Cu_oxidase_CS"/>
</dbReference>
<accession>A0A061INJ7</accession>